<dbReference type="AlphaFoldDB" id="A0A4S5EQK0"/>
<protein>
    <submittedName>
        <fullName evidence="2">Uncharacterized protein</fullName>
    </submittedName>
</protein>
<name>A0A4S5EQK0_9ACTN</name>
<reference evidence="2 3" key="1">
    <citation type="submission" date="2019-04" db="EMBL/GenBank/DDBJ databases">
        <title>Draft genome sequences for three unisolated Alnus-infective Frankia Sp+ strains, AgTrS, AiOr and AvVan, the first sequenced Frankia strains able to sporulate in-planta.</title>
        <authorList>
            <person name="Bethencourt L."/>
            <person name="Vautrin F."/>
            <person name="Taib N."/>
            <person name="Dubost A."/>
            <person name="Castro-Garcia L."/>
            <person name="Imbaud O."/>
            <person name="Abrouk D."/>
            <person name="Fournier P."/>
            <person name="Briolay J."/>
            <person name="Nguyen A."/>
            <person name="Normand P."/>
            <person name="Fernandez M.P."/>
            <person name="Brochier-Armanet C."/>
            <person name="Herrera-Belaroussi A."/>
        </authorList>
    </citation>
    <scope>NUCLEOTIDE SEQUENCE [LARGE SCALE GENOMIC DNA]</scope>
    <source>
        <strain evidence="2 3">AvVan</strain>
    </source>
</reference>
<sequence length="70" mass="7340">MISVTACRQCRRARGAALAGVRGVRASSKDGSGRCPHGLVDRTVWAPGEGPGSEPPEDPTTPEERRRGAV</sequence>
<gene>
    <name evidence="2" type="ORF">E7Y31_10060</name>
</gene>
<evidence type="ECO:0000313" key="3">
    <source>
        <dbReference type="Proteomes" id="UP000305282"/>
    </source>
</evidence>
<feature type="region of interest" description="Disordered" evidence="1">
    <location>
        <begin position="18"/>
        <end position="70"/>
    </location>
</feature>
<keyword evidence="3" id="KW-1185">Reference proteome</keyword>
<evidence type="ECO:0000256" key="1">
    <source>
        <dbReference type="SAM" id="MobiDB-lite"/>
    </source>
</evidence>
<proteinExistence type="predicted"/>
<dbReference type="EMBL" id="SSXH01000197">
    <property type="protein sequence ID" value="THJ74675.1"/>
    <property type="molecule type" value="Genomic_DNA"/>
</dbReference>
<organism evidence="2 3">
    <name type="scientific">Candidatus Frankia alpina</name>
    <dbReference type="NCBI Taxonomy" id="2699483"/>
    <lineage>
        <taxon>Bacteria</taxon>
        <taxon>Bacillati</taxon>
        <taxon>Actinomycetota</taxon>
        <taxon>Actinomycetes</taxon>
        <taxon>Frankiales</taxon>
        <taxon>Frankiaceae</taxon>
        <taxon>Frankia</taxon>
    </lineage>
</organism>
<accession>A0A4S5EQK0</accession>
<evidence type="ECO:0000313" key="2">
    <source>
        <dbReference type="EMBL" id="THJ74675.1"/>
    </source>
</evidence>
<comment type="caution">
    <text evidence="2">The sequence shown here is derived from an EMBL/GenBank/DDBJ whole genome shotgun (WGS) entry which is preliminary data.</text>
</comment>
<dbReference type="Proteomes" id="UP000305282">
    <property type="component" value="Unassembled WGS sequence"/>
</dbReference>